<accession>A0A0S2DAM5</accession>
<feature type="region of interest" description="Disordered" evidence="1">
    <location>
        <begin position="1"/>
        <end position="29"/>
    </location>
</feature>
<reference evidence="2 3" key="1">
    <citation type="submission" date="2015-11" db="EMBL/GenBank/DDBJ databases">
        <title>Genome sequences of Lysobacter enzymogenes strain C3 and Lysobacter antibioticus ATCC 29479.</title>
        <authorList>
            <person name="Kobayashi D.Y."/>
        </authorList>
    </citation>
    <scope>NUCLEOTIDE SEQUENCE [LARGE SCALE GENOMIC DNA]</scope>
    <source>
        <strain evidence="2 3">C3</strain>
    </source>
</reference>
<gene>
    <name evidence="2" type="ORF">GLE_0219</name>
</gene>
<feature type="compositionally biased region" description="Basic and acidic residues" evidence="1">
    <location>
        <begin position="54"/>
        <end position="68"/>
    </location>
</feature>
<feature type="region of interest" description="Disordered" evidence="1">
    <location>
        <begin position="42"/>
        <end position="68"/>
    </location>
</feature>
<sequence>MRWAAIPENGRGRPPRGTRSPVAAASPRPARLRCSIAVPAARPRRAGPCRHGRPKAEPGMRCFDDGRP</sequence>
<dbReference type="PATRIC" id="fig|69.6.peg.221"/>
<feature type="compositionally biased region" description="Basic residues" evidence="1">
    <location>
        <begin position="42"/>
        <end position="53"/>
    </location>
</feature>
<feature type="compositionally biased region" description="Low complexity" evidence="1">
    <location>
        <begin position="15"/>
        <end position="29"/>
    </location>
</feature>
<dbReference type="EMBL" id="CP013140">
    <property type="protein sequence ID" value="ALN55578.1"/>
    <property type="molecule type" value="Genomic_DNA"/>
</dbReference>
<organism evidence="2 3">
    <name type="scientific">Lysobacter enzymogenes</name>
    <dbReference type="NCBI Taxonomy" id="69"/>
    <lineage>
        <taxon>Bacteria</taxon>
        <taxon>Pseudomonadati</taxon>
        <taxon>Pseudomonadota</taxon>
        <taxon>Gammaproteobacteria</taxon>
        <taxon>Lysobacterales</taxon>
        <taxon>Lysobacteraceae</taxon>
        <taxon>Lysobacter</taxon>
    </lineage>
</organism>
<protein>
    <submittedName>
        <fullName evidence="2">Uncharacterized protein</fullName>
    </submittedName>
</protein>
<name>A0A0S2DAM5_LYSEN</name>
<dbReference type="KEGG" id="lez:GLE_0219"/>
<evidence type="ECO:0000313" key="2">
    <source>
        <dbReference type="EMBL" id="ALN55578.1"/>
    </source>
</evidence>
<dbReference type="Proteomes" id="UP000061569">
    <property type="component" value="Chromosome"/>
</dbReference>
<evidence type="ECO:0000256" key="1">
    <source>
        <dbReference type="SAM" id="MobiDB-lite"/>
    </source>
</evidence>
<dbReference type="AlphaFoldDB" id="A0A0S2DAM5"/>
<evidence type="ECO:0000313" key="3">
    <source>
        <dbReference type="Proteomes" id="UP000061569"/>
    </source>
</evidence>
<dbReference type="STRING" id="69.GLE_0219"/>
<proteinExistence type="predicted"/>